<dbReference type="EMBL" id="CP048029">
    <property type="protein sequence ID" value="QIK38372.1"/>
    <property type="molecule type" value="Genomic_DNA"/>
</dbReference>
<dbReference type="RefSeq" id="WP_166271131.1">
    <property type="nucleotide sequence ID" value="NZ_CP048029.1"/>
</dbReference>
<name>A0A6G7VEJ3_9GAMM</name>
<gene>
    <name evidence="1" type="ORF">GWK36_10720</name>
</gene>
<dbReference type="Pfam" id="PF05258">
    <property type="entry name" value="DciA"/>
    <property type="match status" value="1"/>
</dbReference>
<accession>A0A6G7VEJ3</accession>
<organism evidence="1 2">
    <name type="scientific">Caldichromatium japonicum</name>
    <dbReference type="NCBI Taxonomy" id="2699430"/>
    <lineage>
        <taxon>Bacteria</taxon>
        <taxon>Pseudomonadati</taxon>
        <taxon>Pseudomonadota</taxon>
        <taxon>Gammaproteobacteria</taxon>
        <taxon>Chromatiales</taxon>
        <taxon>Chromatiaceae</taxon>
        <taxon>Caldichromatium</taxon>
    </lineage>
</organism>
<dbReference type="AlphaFoldDB" id="A0A6G7VEJ3"/>
<dbReference type="Proteomes" id="UP000502699">
    <property type="component" value="Chromosome"/>
</dbReference>
<dbReference type="InterPro" id="IPR007922">
    <property type="entry name" value="DciA-like"/>
</dbReference>
<sequence length="147" mass="16666">MRELQHIGDYLHQSGPLQERLAREREAQRLSQAIRARLPPQIQGHYLDARLVNGRLTLYVDSTAWLTRARFLAQEILNSLTSYHVKAVEFQVRLIESPGLAKGQSGPRLSAVAARHLLKAAEQQSDPQLKETLRRLASRGLAQKVRD</sequence>
<proteinExistence type="predicted"/>
<reference evidence="2" key="1">
    <citation type="submission" date="2020-01" db="EMBL/GenBank/DDBJ databases">
        <title>Caldichromatium gen. nov., sp. nov., a thermophilic purple sulfur bacterium member of the family Chromatiaceae isolated from Nakabusa hot spring, Japan.</title>
        <authorList>
            <person name="Saini M.K."/>
            <person name="Hanada S."/>
            <person name="Tank M."/>
        </authorList>
    </citation>
    <scope>NUCLEOTIDE SEQUENCE [LARGE SCALE GENOMIC DNA]</scope>
    <source>
        <strain evidence="2">No.7</strain>
    </source>
</reference>
<protein>
    <submittedName>
        <fullName evidence="1">DUF721 domain-containing protein</fullName>
    </submittedName>
</protein>
<evidence type="ECO:0000313" key="1">
    <source>
        <dbReference type="EMBL" id="QIK38372.1"/>
    </source>
</evidence>
<evidence type="ECO:0000313" key="2">
    <source>
        <dbReference type="Proteomes" id="UP000502699"/>
    </source>
</evidence>
<keyword evidence="2" id="KW-1185">Reference proteome</keyword>
<dbReference type="KEGG" id="cjap:GWK36_10720"/>